<keyword evidence="5 15" id="KW-0235">DNA replication</keyword>
<evidence type="ECO:0000256" key="10">
    <source>
        <dbReference type="ARBA" id="ARBA00023027"/>
    </source>
</evidence>
<dbReference type="Pfam" id="PF12826">
    <property type="entry name" value="HHH_2"/>
    <property type="match status" value="1"/>
</dbReference>
<keyword evidence="4 15" id="KW-0436">Ligase</keyword>
<dbReference type="FunFam" id="1.10.287.610:FF:000002">
    <property type="entry name" value="DNA ligase"/>
    <property type="match status" value="1"/>
</dbReference>
<dbReference type="CDD" id="cd00114">
    <property type="entry name" value="LIGANc"/>
    <property type="match status" value="1"/>
</dbReference>
<dbReference type="Gene3D" id="6.20.10.30">
    <property type="match status" value="1"/>
</dbReference>
<dbReference type="InterPro" id="IPR036420">
    <property type="entry name" value="BRCT_dom_sf"/>
</dbReference>
<comment type="function">
    <text evidence="1 15">DNA ligase that catalyzes the formation of phosphodiester linkages between 5'-phosphoryl and 3'-hydroxyl groups in double-stranded DNA using NAD as a coenzyme and as the energy source for the reaction. It is essential for DNA replication and repair of damaged DNA.</text>
</comment>
<evidence type="ECO:0000256" key="1">
    <source>
        <dbReference type="ARBA" id="ARBA00004067"/>
    </source>
</evidence>
<dbReference type="Gene3D" id="2.40.50.140">
    <property type="entry name" value="Nucleic acid-binding proteins"/>
    <property type="match status" value="1"/>
</dbReference>
<dbReference type="SUPFAM" id="SSF52113">
    <property type="entry name" value="BRCT domain"/>
    <property type="match status" value="1"/>
</dbReference>
<evidence type="ECO:0000256" key="15">
    <source>
        <dbReference type="HAMAP-Rule" id="MF_01588"/>
    </source>
</evidence>
<evidence type="ECO:0000256" key="3">
    <source>
        <dbReference type="ARBA" id="ARBA00013308"/>
    </source>
</evidence>
<dbReference type="InterPro" id="IPR018239">
    <property type="entry name" value="DNA_ligase_AS"/>
</dbReference>
<dbReference type="Proteomes" id="UP000185739">
    <property type="component" value="Chromosome"/>
</dbReference>
<evidence type="ECO:0000256" key="5">
    <source>
        <dbReference type="ARBA" id="ARBA00022705"/>
    </source>
</evidence>
<reference evidence="18 19" key="1">
    <citation type="submission" date="2016-12" db="EMBL/GenBank/DDBJ databases">
        <title>Complete genome sequence of Thauera chlorobenzoica, a Betaproteobacterium degrading haloaromatics anaerobically to CO2 and halides.</title>
        <authorList>
            <person name="Goris T."/>
            <person name="Mergelsberg M."/>
            <person name="Boll M."/>
        </authorList>
    </citation>
    <scope>NUCLEOTIDE SEQUENCE [LARGE SCALE GENOMIC DNA]</scope>
    <source>
        <strain evidence="18 19">3CB1</strain>
    </source>
</reference>
<sequence>MDSFASGDVQPRDDRPAAPGKDDLQAAGVRAAELRAEITRHDHAYYVLDAPTIPDAEYDRLFRELQALESAYPALRSADSPTRRVGGRPLAQFAAVRHRLPMLSIRTETDTEASGAHAFDVRTRRELGLGEGDPEVEYAVELKFDGLAINLRYEHGALVQAATRGDGETGEDVTANVRTMRAIPLRLRGEAPPVLEIRGEIYLRRDDFEALNRRQAEAGDKVFVNPRNAAAGSIRQLDPAIAARRPLSFFAYGLGETVGWTLPPTHAGVLDAVAAFGLPVCGYREVVRGGAGLAGFHARIGALRETLAFDIDGVVYKVNALALQQRLGFLTREPRWAVAHKYPAQEAVTLLRDIEVQVGRTGALTPVARLEPVFVGGVTVTNATLHNQDEIDRKDVRIGDWVIVRRAGDVIPEVVAPVLERRTHELPRFVLLEAFPTCPVCGSHVVRGEDEAAARCTGGLFCPAQRKQALLHFAGRRAMDIDGLGDKLVDQLVDAAIVKTPVDLYRLDVPALAGLERMGEKSAQNLLAAIENSRSTTLMRFIFALGIRNVGEATARELARHFGKLDALMAAGVDALQQVPDVGPIVARSISEFFAESHNREVIEQLRAAGVQWQEDEPATALAGGFAGKTFVLTGTLLTLSRDEARALIEARGGKVAGSVSKKTHYVVAGAEAGSKLDKAQALGLAIVDEDGLRALLNETDMNG</sequence>
<dbReference type="EMBL" id="CP018839">
    <property type="protein sequence ID" value="APR05602.1"/>
    <property type="molecule type" value="Genomic_DNA"/>
</dbReference>
<dbReference type="FunFam" id="3.30.470.30:FF:000001">
    <property type="entry name" value="DNA ligase"/>
    <property type="match status" value="1"/>
</dbReference>
<dbReference type="FunFam" id="1.10.150.20:FF:000007">
    <property type="entry name" value="DNA ligase"/>
    <property type="match status" value="1"/>
</dbReference>
<proteinExistence type="inferred from homology"/>
<keyword evidence="7 15" id="KW-0227">DNA damage</keyword>
<evidence type="ECO:0000256" key="12">
    <source>
        <dbReference type="ARBA" id="ARBA00023211"/>
    </source>
</evidence>
<dbReference type="PROSITE" id="PS50172">
    <property type="entry name" value="BRCT"/>
    <property type="match status" value="1"/>
</dbReference>
<keyword evidence="8 15" id="KW-0862">Zinc</keyword>
<organism evidence="18 19">
    <name type="scientific">Thauera chlorobenzoica</name>
    <dbReference type="NCBI Taxonomy" id="96773"/>
    <lineage>
        <taxon>Bacteria</taxon>
        <taxon>Pseudomonadati</taxon>
        <taxon>Pseudomonadota</taxon>
        <taxon>Betaproteobacteria</taxon>
        <taxon>Rhodocyclales</taxon>
        <taxon>Zoogloeaceae</taxon>
        <taxon>Thauera</taxon>
    </lineage>
</organism>
<dbReference type="SMART" id="SM00278">
    <property type="entry name" value="HhH1"/>
    <property type="match status" value="4"/>
</dbReference>
<evidence type="ECO:0000313" key="18">
    <source>
        <dbReference type="EMBL" id="APR05602.1"/>
    </source>
</evidence>
<evidence type="ECO:0000256" key="9">
    <source>
        <dbReference type="ARBA" id="ARBA00022842"/>
    </source>
</evidence>
<dbReference type="CDD" id="cd17748">
    <property type="entry name" value="BRCT_DNA_ligase_like"/>
    <property type="match status" value="1"/>
</dbReference>
<dbReference type="KEGG" id="tcl:Tchl_2779"/>
<keyword evidence="9 15" id="KW-0460">Magnesium</keyword>
<keyword evidence="6 15" id="KW-0479">Metal-binding</keyword>
<dbReference type="InterPro" id="IPR004150">
    <property type="entry name" value="NAD_DNA_ligase_OB"/>
</dbReference>
<comment type="caution">
    <text evidence="15">Lacks conserved residue(s) required for the propagation of feature annotation.</text>
</comment>
<feature type="compositionally biased region" description="Basic and acidic residues" evidence="17">
    <location>
        <begin position="10"/>
        <end position="24"/>
    </location>
</feature>
<dbReference type="GO" id="GO:0046872">
    <property type="term" value="F:metal ion binding"/>
    <property type="evidence" value="ECO:0007669"/>
    <property type="project" value="UniProtKB-KW"/>
</dbReference>
<evidence type="ECO:0000256" key="11">
    <source>
        <dbReference type="ARBA" id="ARBA00023204"/>
    </source>
</evidence>
<dbReference type="InterPro" id="IPR004149">
    <property type="entry name" value="Znf_DNAligase_C4"/>
</dbReference>
<dbReference type="SMART" id="SM00292">
    <property type="entry name" value="BRCT"/>
    <property type="match status" value="1"/>
</dbReference>
<keyword evidence="11 15" id="KW-0234">DNA repair</keyword>
<dbReference type="GO" id="GO:0003911">
    <property type="term" value="F:DNA ligase (NAD+) activity"/>
    <property type="evidence" value="ECO:0007669"/>
    <property type="project" value="UniProtKB-UniRule"/>
</dbReference>
<feature type="binding site" evidence="15">
    <location>
        <position position="462"/>
    </location>
    <ligand>
        <name>Zn(2+)</name>
        <dbReference type="ChEBI" id="CHEBI:29105"/>
    </ligand>
</feature>
<evidence type="ECO:0000256" key="14">
    <source>
        <dbReference type="ARBA" id="ARBA00060881"/>
    </source>
</evidence>
<dbReference type="PIRSF" id="PIRSF001604">
    <property type="entry name" value="LigA"/>
    <property type="match status" value="1"/>
</dbReference>
<dbReference type="Pfam" id="PF14520">
    <property type="entry name" value="HHH_5"/>
    <property type="match status" value="1"/>
</dbReference>
<accession>A0A1H5X4Q9</accession>
<dbReference type="NCBIfam" id="TIGR00575">
    <property type="entry name" value="dnlj"/>
    <property type="match status" value="1"/>
</dbReference>
<dbReference type="InterPro" id="IPR041663">
    <property type="entry name" value="DisA/LigA_HHH"/>
</dbReference>
<dbReference type="SUPFAM" id="SSF50249">
    <property type="entry name" value="Nucleic acid-binding proteins"/>
    <property type="match status" value="1"/>
</dbReference>
<comment type="catalytic activity">
    <reaction evidence="13 15 16">
        <text>NAD(+) + (deoxyribonucleotide)n-3'-hydroxyl + 5'-phospho-(deoxyribonucleotide)m = (deoxyribonucleotide)n+m + AMP + beta-nicotinamide D-nucleotide.</text>
        <dbReference type="EC" id="6.5.1.2"/>
    </reaction>
</comment>
<comment type="cofactor">
    <cofactor evidence="15">
        <name>Mg(2+)</name>
        <dbReference type="ChEBI" id="CHEBI:18420"/>
    </cofactor>
    <cofactor evidence="15">
        <name>Mn(2+)</name>
        <dbReference type="ChEBI" id="CHEBI:29035"/>
    </cofactor>
</comment>
<name>A0A1H5X4Q9_9RHOO</name>
<dbReference type="NCBIfam" id="NF005932">
    <property type="entry name" value="PRK07956.1"/>
    <property type="match status" value="1"/>
</dbReference>
<feature type="binding site" evidence="15">
    <location>
        <position position="164"/>
    </location>
    <ligand>
        <name>NAD(+)</name>
        <dbReference type="ChEBI" id="CHEBI:57540"/>
    </ligand>
</feature>
<feature type="binding site" evidence="15">
    <location>
        <begin position="104"/>
        <end position="105"/>
    </location>
    <ligand>
        <name>NAD(+)</name>
        <dbReference type="ChEBI" id="CHEBI:57540"/>
    </ligand>
</feature>
<dbReference type="Gene3D" id="3.30.470.30">
    <property type="entry name" value="DNA ligase/mRNA capping enzyme"/>
    <property type="match status" value="1"/>
</dbReference>
<dbReference type="PANTHER" id="PTHR23389:SF9">
    <property type="entry name" value="DNA LIGASE"/>
    <property type="match status" value="1"/>
</dbReference>
<dbReference type="SMART" id="SM00532">
    <property type="entry name" value="LIGANc"/>
    <property type="match status" value="1"/>
</dbReference>
<dbReference type="InterPro" id="IPR001679">
    <property type="entry name" value="DNA_ligase"/>
</dbReference>
<dbReference type="PROSITE" id="PS01055">
    <property type="entry name" value="DNA_LIGASE_N1"/>
    <property type="match status" value="1"/>
</dbReference>
<dbReference type="HAMAP" id="MF_01588">
    <property type="entry name" value="DNA_ligase_A"/>
    <property type="match status" value="1"/>
</dbReference>
<keyword evidence="19" id="KW-1185">Reference proteome</keyword>
<evidence type="ECO:0000256" key="2">
    <source>
        <dbReference type="ARBA" id="ARBA00012722"/>
    </source>
</evidence>
<keyword evidence="10 15" id="KW-0520">NAD</keyword>
<comment type="similarity">
    <text evidence="14 15">Belongs to the NAD-dependent DNA ligase family. LigA subfamily.</text>
</comment>
<dbReference type="Gene3D" id="1.10.287.610">
    <property type="entry name" value="Helix hairpin bin"/>
    <property type="match status" value="1"/>
</dbReference>
<protein>
    <recommendedName>
        <fullName evidence="3 15">DNA ligase</fullName>
        <ecNumber evidence="2 15">6.5.1.2</ecNumber>
    </recommendedName>
    <alternativeName>
        <fullName evidence="15">Polydeoxyribonucleotide synthase [NAD(+)]</fullName>
    </alternativeName>
</protein>
<feature type="binding site" evidence="15">
    <location>
        <position position="317"/>
    </location>
    <ligand>
        <name>NAD(+)</name>
        <dbReference type="ChEBI" id="CHEBI:57540"/>
    </ligand>
</feature>
<evidence type="ECO:0000313" key="19">
    <source>
        <dbReference type="Proteomes" id="UP000185739"/>
    </source>
</evidence>
<feature type="region of interest" description="Disordered" evidence="17">
    <location>
        <begin position="1"/>
        <end position="25"/>
    </location>
</feature>
<feature type="active site" description="N6-AMP-lysine intermediate" evidence="15">
    <location>
        <position position="143"/>
    </location>
</feature>
<dbReference type="Gene3D" id="1.10.150.20">
    <property type="entry name" value="5' to 3' exonuclease, C-terminal subdomain"/>
    <property type="match status" value="2"/>
</dbReference>
<feature type="binding site" evidence="15">
    <location>
        <position position="341"/>
    </location>
    <ligand>
        <name>NAD(+)</name>
        <dbReference type="ChEBI" id="CHEBI:57540"/>
    </ligand>
</feature>
<evidence type="ECO:0000256" key="7">
    <source>
        <dbReference type="ARBA" id="ARBA00022763"/>
    </source>
</evidence>
<dbReference type="RefSeq" id="WP_083945240.1">
    <property type="nucleotide sequence ID" value="NZ_CP018839.1"/>
</dbReference>
<dbReference type="AlphaFoldDB" id="A0A1H5X4Q9"/>
<dbReference type="GO" id="GO:0006281">
    <property type="term" value="P:DNA repair"/>
    <property type="evidence" value="ECO:0007669"/>
    <property type="project" value="UniProtKB-KW"/>
</dbReference>
<dbReference type="SUPFAM" id="SSF56091">
    <property type="entry name" value="DNA ligase/mRNA capping enzyme, catalytic domain"/>
    <property type="match status" value="1"/>
</dbReference>
<dbReference type="FunFam" id="1.10.150.20:FF:000006">
    <property type="entry name" value="DNA ligase"/>
    <property type="match status" value="1"/>
</dbReference>
<dbReference type="SUPFAM" id="SSF47781">
    <property type="entry name" value="RuvA domain 2-like"/>
    <property type="match status" value="1"/>
</dbReference>
<evidence type="ECO:0000256" key="17">
    <source>
        <dbReference type="SAM" id="MobiDB-lite"/>
    </source>
</evidence>
<dbReference type="GO" id="GO:0003677">
    <property type="term" value="F:DNA binding"/>
    <property type="evidence" value="ECO:0007669"/>
    <property type="project" value="InterPro"/>
</dbReference>
<dbReference type="FunFam" id="2.40.50.140:FF:000012">
    <property type="entry name" value="DNA ligase"/>
    <property type="match status" value="1"/>
</dbReference>
<dbReference type="InterPro" id="IPR013840">
    <property type="entry name" value="DNAligase_N"/>
</dbReference>
<keyword evidence="12 15" id="KW-0464">Manganese</keyword>
<dbReference type="InterPro" id="IPR010994">
    <property type="entry name" value="RuvA_2-like"/>
</dbReference>
<dbReference type="GO" id="GO:0006260">
    <property type="term" value="P:DNA replication"/>
    <property type="evidence" value="ECO:0007669"/>
    <property type="project" value="UniProtKB-KW"/>
</dbReference>
<dbReference type="Pfam" id="PF00533">
    <property type="entry name" value="BRCT"/>
    <property type="match status" value="1"/>
</dbReference>
<feature type="binding site" evidence="15">
    <location>
        <begin position="55"/>
        <end position="59"/>
    </location>
    <ligand>
        <name>NAD(+)</name>
        <dbReference type="ChEBI" id="CHEBI:57540"/>
    </ligand>
</feature>
<feature type="binding site" evidence="15">
    <location>
        <position position="200"/>
    </location>
    <ligand>
        <name>NAD(+)</name>
        <dbReference type="ChEBI" id="CHEBI:57540"/>
    </ligand>
</feature>
<dbReference type="STRING" id="96773.Tchl_2779"/>
<dbReference type="EC" id="6.5.1.2" evidence="2 15"/>
<gene>
    <name evidence="15" type="primary">ligA</name>
    <name evidence="18" type="ORF">Tchl_2779</name>
</gene>
<dbReference type="InterPro" id="IPR013839">
    <property type="entry name" value="DNAligase_adenylation"/>
</dbReference>
<dbReference type="PROSITE" id="PS01056">
    <property type="entry name" value="DNA_LIGASE_N2"/>
    <property type="match status" value="1"/>
</dbReference>
<dbReference type="OrthoDB" id="9759736at2"/>
<dbReference type="InterPro" id="IPR033136">
    <property type="entry name" value="DNA_ligase_CS"/>
</dbReference>
<dbReference type="InterPro" id="IPR001357">
    <property type="entry name" value="BRCT_dom"/>
</dbReference>
<dbReference type="InterPro" id="IPR003583">
    <property type="entry name" value="Hlx-hairpin-Hlx_DNA-bd_motif"/>
</dbReference>
<dbReference type="Gene3D" id="3.40.50.10190">
    <property type="entry name" value="BRCT domain"/>
    <property type="match status" value="1"/>
</dbReference>
<evidence type="ECO:0000256" key="6">
    <source>
        <dbReference type="ARBA" id="ARBA00022723"/>
    </source>
</evidence>
<feature type="binding site" evidence="15">
    <location>
        <position position="141"/>
    </location>
    <ligand>
        <name>NAD(+)</name>
        <dbReference type="ChEBI" id="CHEBI:57540"/>
    </ligand>
</feature>
<dbReference type="GO" id="GO:0005829">
    <property type="term" value="C:cytosol"/>
    <property type="evidence" value="ECO:0007669"/>
    <property type="project" value="TreeGrafter"/>
</dbReference>
<dbReference type="Pfam" id="PF03120">
    <property type="entry name" value="OB_DNA_ligase"/>
    <property type="match status" value="1"/>
</dbReference>
<dbReference type="Pfam" id="PF03119">
    <property type="entry name" value="DNA_ligase_ZBD"/>
    <property type="match status" value="1"/>
</dbReference>
<evidence type="ECO:0000256" key="13">
    <source>
        <dbReference type="ARBA" id="ARBA00034005"/>
    </source>
</evidence>
<dbReference type="Pfam" id="PF01653">
    <property type="entry name" value="DNA_ligase_aden"/>
    <property type="match status" value="1"/>
</dbReference>
<dbReference type="InterPro" id="IPR012340">
    <property type="entry name" value="NA-bd_OB-fold"/>
</dbReference>
<feature type="binding site" evidence="15">
    <location>
        <position position="438"/>
    </location>
    <ligand>
        <name>Zn(2+)</name>
        <dbReference type="ChEBI" id="CHEBI:29105"/>
    </ligand>
</feature>
<evidence type="ECO:0000256" key="4">
    <source>
        <dbReference type="ARBA" id="ARBA00022598"/>
    </source>
</evidence>
<evidence type="ECO:0000256" key="16">
    <source>
        <dbReference type="RuleBase" id="RU000618"/>
    </source>
</evidence>
<dbReference type="PANTHER" id="PTHR23389">
    <property type="entry name" value="CHROMOSOME TRANSMISSION FIDELITY FACTOR 18"/>
    <property type="match status" value="1"/>
</dbReference>
<feature type="binding site" evidence="15">
    <location>
        <position position="441"/>
    </location>
    <ligand>
        <name>Zn(2+)</name>
        <dbReference type="ChEBI" id="CHEBI:29105"/>
    </ligand>
</feature>
<evidence type="ECO:0000256" key="8">
    <source>
        <dbReference type="ARBA" id="ARBA00022833"/>
    </source>
</evidence>